<dbReference type="HOGENOM" id="CLU_133283_0_0_7"/>
<evidence type="ECO:0000256" key="3">
    <source>
        <dbReference type="ARBA" id="ARBA00022989"/>
    </source>
</evidence>
<keyword evidence="2 5" id="KW-0812">Transmembrane</keyword>
<dbReference type="InterPro" id="IPR007829">
    <property type="entry name" value="TM2"/>
</dbReference>
<keyword evidence="3 5" id="KW-1133">Transmembrane helix</keyword>
<dbReference type="Proteomes" id="UP000001880">
    <property type="component" value="Chromosome"/>
</dbReference>
<proteinExistence type="predicted"/>
<evidence type="ECO:0000256" key="5">
    <source>
        <dbReference type="SAM" id="Phobius"/>
    </source>
</evidence>
<comment type="subcellular location">
    <subcellularLocation>
        <location evidence="1">Membrane</location>
        <topology evidence="1">Multi-pass membrane protein</topology>
    </subcellularLocation>
</comment>
<feature type="transmembrane region" description="Helical" evidence="5">
    <location>
        <begin position="59"/>
        <end position="80"/>
    </location>
</feature>
<dbReference type="InterPro" id="IPR050932">
    <property type="entry name" value="TM2D1-3-like"/>
</dbReference>
<organism evidence="7 8">
    <name type="scientific">Haliangium ochraceum (strain DSM 14365 / JCM 11303 / SMP-2)</name>
    <dbReference type="NCBI Taxonomy" id="502025"/>
    <lineage>
        <taxon>Bacteria</taxon>
        <taxon>Pseudomonadati</taxon>
        <taxon>Myxococcota</taxon>
        <taxon>Polyangia</taxon>
        <taxon>Haliangiales</taxon>
        <taxon>Kofleriaceae</taxon>
        <taxon>Haliangium</taxon>
    </lineage>
</organism>
<evidence type="ECO:0000313" key="8">
    <source>
        <dbReference type="Proteomes" id="UP000001880"/>
    </source>
</evidence>
<evidence type="ECO:0000256" key="4">
    <source>
        <dbReference type="ARBA" id="ARBA00023136"/>
    </source>
</evidence>
<feature type="transmembrane region" description="Helical" evidence="5">
    <location>
        <begin position="32"/>
        <end position="53"/>
    </location>
</feature>
<dbReference type="KEGG" id="hoh:Hoch_4937"/>
<evidence type="ECO:0000256" key="1">
    <source>
        <dbReference type="ARBA" id="ARBA00004141"/>
    </source>
</evidence>
<dbReference type="EMBL" id="CP001804">
    <property type="protein sequence ID" value="ACY17426.1"/>
    <property type="molecule type" value="Genomic_DNA"/>
</dbReference>
<dbReference type="GO" id="GO:0016020">
    <property type="term" value="C:membrane"/>
    <property type="evidence" value="ECO:0007669"/>
    <property type="project" value="UniProtKB-SubCell"/>
</dbReference>
<name>D0LU62_HALO1</name>
<gene>
    <name evidence="7" type="ordered locus">Hoch_4937</name>
</gene>
<dbReference type="Pfam" id="PF05154">
    <property type="entry name" value="TM2"/>
    <property type="match status" value="1"/>
</dbReference>
<dbReference type="RefSeq" id="WP_012830018.1">
    <property type="nucleotide sequence ID" value="NC_013440.1"/>
</dbReference>
<sequence>MHPNTVDKPDDSERVMLVPIQHEMDAQSHNKGLAFVLWLSCLFGLCGVHRFYLGRPVSGILYLLTFGFFGIGQLVDLFLLPSMVDEENTKRAALKALAEKRALHAGPRYGQLPAMLPPAPQEAAPTPEKVRIKLVQAAAKYGGKLSVTQGVMATGKSFEEVENILDTMVRSGYVDVTNDENTGVVVYDFGQLQL</sequence>
<evidence type="ECO:0000259" key="6">
    <source>
        <dbReference type="Pfam" id="PF05154"/>
    </source>
</evidence>
<keyword evidence="8" id="KW-1185">Reference proteome</keyword>
<dbReference type="AlphaFoldDB" id="D0LU62"/>
<accession>D0LU62</accession>
<evidence type="ECO:0000313" key="7">
    <source>
        <dbReference type="EMBL" id="ACY17426.1"/>
    </source>
</evidence>
<dbReference type="eggNOG" id="COG2314">
    <property type="taxonomic scope" value="Bacteria"/>
</dbReference>
<keyword evidence="4 5" id="KW-0472">Membrane</keyword>
<dbReference type="PANTHER" id="PTHR21016:SF25">
    <property type="entry name" value="TM2 DOMAIN-CONTAINING PROTEIN DDB_G0277895-RELATED"/>
    <property type="match status" value="1"/>
</dbReference>
<protein>
    <submittedName>
        <fullName evidence="7">TM2 domain containing protein</fullName>
    </submittedName>
</protein>
<dbReference type="STRING" id="502025.Hoch_4937"/>
<evidence type="ECO:0000256" key="2">
    <source>
        <dbReference type="ARBA" id="ARBA00022692"/>
    </source>
</evidence>
<reference evidence="7 8" key="1">
    <citation type="journal article" date="2010" name="Stand. Genomic Sci.">
        <title>Complete genome sequence of Haliangium ochraceum type strain (SMP-2).</title>
        <authorList>
            <consortium name="US DOE Joint Genome Institute (JGI-PGF)"/>
            <person name="Ivanova N."/>
            <person name="Daum C."/>
            <person name="Lang E."/>
            <person name="Abt B."/>
            <person name="Kopitz M."/>
            <person name="Saunders E."/>
            <person name="Lapidus A."/>
            <person name="Lucas S."/>
            <person name="Glavina Del Rio T."/>
            <person name="Nolan M."/>
            <person name="Tice H."/>
            <person name="Copeland A."/>
            <person name="Cheng J.F."/>
            <person name="Chen F."/>
            <person name="Bruce D."/>
            <person name="Goodwin L."/>
            <person name="Pitluck S."/>
            <person name="Mavromatis K."/>
            <person name="Pati A."/>
            <person name="Mikhailova N."/>
            <person name="Chen A."/>
            <person name="Palaniappan K."/>
            <person name="Land M."/>
            <person name="Hauser L."/>
            <person name="Chang Y.J."/>
            <person name="Jeffries C.D."/>
            <person name="Detter J.C."/>
            <person name="Brettin T."/>
            <person name="Rohde M."/>
            <person name="Goker M."/>
            <person name="Bristow J."/>
            <person name="Markowitz V."/>
            <person name="Eisen J.A."/>
            <person name="Hugenholtz P."/>
            <person name="Kyrpides N.C."/>
            <person name="Klenk H.P."/>
        </authorList>
    </citation>
    <scope>NUCLEOTIDE SEQUENCE [LARGE SCALE GENOMIC DNA]</scope>
    <source>
        <strain evidence="8">DSM 14365 / CIP 107738 / JCM 11303 / AJ 13395 / SMP-2</strain>
    </source>
</reference>
<dbReference type="PANTHER" id="PTHR21016">
    <property type="entry name" value="BETA-AMYLOID BINDING PROTEIN-RELATED"/>
    <property type="match status" value="1"/>
</dbReference>
<feature type="domain" description="TM2" evidence="6">
    <location>
        <begin position="28"/>
        <end position="78"/>
    </location>
</feature>